<reference evidence="1 2" key="1">
    <citation type="journal article" date="2012" name="Int. J. Syst. Evol. Microbiol.">
        <title>Shewanella dokdonensis sp. nov., isolated from seawater.</title>
        <authorList>
            <person name="Sung H.R."/>
            <person name="Yoon J.H."/>
            <person name="Ghim S.Y."/>
        </authorList>
    </citation>
    <scope>NUCLEOTIDE SEQUENCE [LARGE SCALE GENOMIC DNA]</scope>
    <source>
        <strain evidence="1 2">DSM 23626</strain>
    </source>
</reference>
<accession>A0ABX8DHA6</accession>
<name>A0ABX8DHA6_9GAMM</name>
<gene>
    <name evidence="1" type="ORF">KHX94_06015</name>
</gene>
<proteinExistence type="predicted"/>
<organism evidence="1 2">
    <name type="scientific">Shewanella dokdonensis</name>
    <dbReference type="NCBI Taxonomy" id="712036"/>
    <lineage>
        <taxon>Bacteria</taxon>
        <taxon>Pseudomonadati</taxon>
        <taxon>Pseudomonadota</taxon>
        <taxon>Gammaproteobacteria</taxon>
        <taxon>Alteromonadales</taxon>
        <taxon>Shewanellaceae</taxon>
        <taxon>Shewanella</taxon>
    </lineage>
</organism>
<dbReference type="Proteomes" id="UP000676428">
    <property type="component" value="Chromosome"/>
</dbReference>
<dbReference type="EMBL" id="CP074572">
    <property type="protein sequence ID" value="QVK24143.1"/>
    <property type="molecule type" value="Genomic_DNA"/>
</dbReference>
<keyword evidence="2" id="KW-1185">Reference proteome</keyword>
<evidence type="ECO:0000313" key="2">
    <source>
        <dbReference type="Proteomes" id="UP000676428"/>
    </source>
</evidence>
<sequence>MGKHRKDRTAEEWTIYGNDLLTMMGKKHKLYKEIDGLLIKLKDHKNSISKPTVLHALNSHKNELKDIWRKWTQKIKQTPKDAERTKFYIKDSTFENILKLIGITPEEKKTKEISDNEVFKILIENINSYGINNTKEMYDLMDELKRYDTATSERYSKDNLTDEKRLSRRNK</sequence>
<dbReference type="RefSeq" id="WP_213682753.1">
    <property type="nucleotide sequence ID" value="NZ_CP074572.1"/>
</dbReference>
<protein>
    <submittedName>
        <fullName evidence="1">Uncharacterized protein</fullName>
    </submittedName>
</protein>
<evidence type="ECO:0000313" key="1">
    <source>
        <dbReference type="EMBL" id="QVK24143.1"/>
    </source>
</evidence>